<dbReference type="GO" id="GO:0009117">
    <property type="term" value="P:nucleotide metabolic process"/>
    <property type="evidence" value="ECO:0007669"/>
    <property type="project" value="TreeGrafter"/>
</dbReference>
<dbReference type="Proteomes" id="UP000245884">
    <property type="component" value="Unassembled WGS sequence"/>
</dbReference>
<feature type="short sequence motif" description="Histidine triad motif" evidence="2 3">
    <location>
        <begin position="122"/>
        <end position="126"/>
    </location>
</feature>
<evidence type="ECO:0000259" key="5">
    <source>
        <dbReference type="PROSITE" id="PS51084"/>
    </source>
</evidence>
<organism evidence="6 7">
    <name type="scientific">Jaminaea rosea</name>
    <dbReference type="NCBI Taxonomy" id="1569628"/>
    <lineage>
        <taxon>Eukaryota</taxon>
        <taxon>Fungi</taxon>
        <taxon>Dikarya</taxon>
        <taxon>Basidiomycota</taxon>
        <taxon>Ustilaginomycotina</taxon>
        <taxon>Exobasidiomycetes</taxon>
        <taxon>Microstromatales</taxon>
        <taxon>Microstromatales incertae sedis</taxon>
        <taxon>Jaminaea</taxon>
    </lineage>
</organism>
<keyword evidence="7" id="KW-1185">Reference proteome</keyword>
<dbReference type="InterPro" id="IPR036265">
    <property type="entry name" value="HIT-like_sf"/>
</dbReference>
<protein>
    <submittedName>
        <fullName evidence="6">HIT-like protein</fullName>
    </submittedName>
</protein>
<dbReference type="AlphaFoldDB" id="A0A316UJG1"/>
<dbReference type="STRING" id="1569628.A0A316UJG1"/>
<accession>A0A316UJG1</accession>
<dbReference type="InterPro" id="IPR001310">
    <property type="entry name" value="Histidine_triad_HIT"/>
</dbReference>
<dbReference type="Pfam" id="PF01230">
    <property type="entry name" value="HIT"/>
    <property type="match status" value="1"/>
</dbReference>
<dbReference type="GO" id="GO:0003824">
    <property type="term" value="F:catalytic activity"/>
    <property type="evidence" value="ECO:0007669"/>
    <property type="project" value="InterPro"/>
</dbReference>
<dbReference type="RefSeq" id="XP_025359972.1">
    <property type="nucleotide sequence ID" value="XM_025509374.1"/>
</dbReference>
<dbReference type="PANTHER" id="PTHR46648:SF1">
    <property type="entry name" value="ADENOSINE 5'-MONOPHOSPHORAMIDASE HNT1"/>
    <property type="match status" value="1"/>
</dbReference>
<evidence type="ECO:0000256" key="2">
    <source>
        <dbReference type="PIRSR" id="PIRSR601310-3"/>
    </source>
</evidence>
<evidence type="ECO:0000256" key="4">
    <source>
        <dbReference type="SAM" id="MobiDB-lite"/>
    </source>
</evidence>
<feature type="compositionally biased region" description="Low complexity" evidence="4">
    <location>
        <begin position="136"/>
        <end position="149"/>
    </location>
</feature>
<dbReference type="InterPro" id="IPR011146">
    <property type="entry name" value="HIT-like"/>
</dbReference>
<dbReference type="SUPFAM" id="SSF54197">
    <property type="entry name" value="HIT-like"/>
    <property type="match status" value="1"/>
</dbReference>
<evidence type="ECO:0000313" key="6">
    <source>
        <dbReference type="EMBL" id="PWN25360.1"/>
    </source>
</evidence>
<dbReference type="PRINTS" id="PR00332">
    <property type="entry name" value="HISTRIAD"/>
</dbReference>
<proteinExistence type="predicted"/>
<dbReference type="Gene3D" id="3.30.428.10">
    <property type="entry name" value="HIT-like"/>
    <property type="match status" value="1"/>
</dbReference>
<evidence type="ECO:0000256" key="1">
    <source>
        <dbReference type="PIRSR" id="PIRSR601310-1"/>
    </source>
</evidence>
<dbReference type="EMBL" id="KZ819676">
    <property type="protein sequence ID" value="PWN25360.1"/>
    <property type="molecule type" value="Genomic_DNA"/>
</dbReference>
<dbReference type="GeneID" id="37031197"/>
<sequence>MTTFTLSSFRDRPLQGRDDCTFCQIASGSQPAHLVYESERCLAFLDILPIRRGHVLVVPRRHVDNLAALSVVESNGSKTGEAGEAEEFIRGLVVVTRGVGKALEDDRLQIITNQVYGQVVPHLHFHIVPAPPLPGSTPSLSSSTASSRTSPKKETPPPQRSLLPLIGHGRDELDDDEAVELARQIRAAVDEVVKEETARRTGGPDAKL</sequence>
<evidence type="ECO:0000313" key="7">
    <source>
        <dbReference type="Proteomes" id="UP000245884"/>
    </source>
</evidence>
<reference evidence="6 7" key="1">
    <citation type="journal article" date="2018" name="Mol. Biol. Evol.">
        <title>Broad Genomic Sampling Reveals a Smut Pathogenic Ancestry of the Fungal Clade Ustilaginomycotina.</title>
        <authorList>
            <person name="Kijpornyongpan T."/>
            <person name="Mondo S.J."/>
            <person name="Barry K."/>
            <person name="Sandor L."/>
            <person name="Lee J."/>
            <person name="Lipzen A."/>
            <person name="Pangilinan J."/>
            <person name="LaButti K."/>
            <person name="Hainaut M."/>
            <person name="Henrissat B."/>
            <person name="Grigoriev I.V."/>
            <person name="Spatafora J.W."/>
            <person name="Aime M.C."/>
        </authorList>
    </citation>
    <scope>NUCLEOTIDE SEQUENCE [LARGE SCALE GENOMIC DNA]</scope>
    <source>
        <strain evidence="6 7">MCA 5214</strain>
    </source>
</reference>
<dbReference type="PANTHER" id="PTHR46648">
    <property type="entry name" value="HIT FAMILY PROTEIN 1"/>
    <property type="match status" value="1"/>
</dbReference>
<dbReference type="OrthoDB" id="672793at2759"/>
<feature type="domain" description="HIT" evidence="5">
    <location>
        <begin position="21"/>
        <end position="139"/>
    </location>
</feature>
<feature type="active site" description="Tele-AMP-histidine intermediate" evidence="1">
    <location>
        <position position="124"/>
    </location>
</feature>
<feature type="region of interest" description="Disordered" evidence="4">
    <location>
        <begin position="134"/>
        <end position="177"/>
    </location>
</feature>
<name>A0A316UJG1_9BASI</name>
<gene>
    <name evidence="6" type="ORF">BDZ90DRAFT_281580</name>
</gene>
<evidence type="ECO:0000256" key="3">
    <source>
        <dbReference type="PROSITE-ProRule" id="PRU00464"/>
    </source>
</evidence>
<dbReference type="PROSITE" id="PS51084">
    <property type="entry name" value="HIT_2"/>
    <property type="match status" value="1"/>
</dbReference>